<dbReference type="Pfam" id="PF24418">
    <property type="entry name" value="DUF7550"/>
    <property type="match status" value="1"/>
</dbReference>
<accession>A0AAV3T2N2</accession>
<sequence length="57" mass="5929">MSDTTDTDEPADEQDGASRHDSRVTSPMQAYGGRAVLTGFLVLLLGLAVVVAPALLV</sequence>
<dbReference type="AlphaFoldDB" id="A0AAV3T2N2"/>
<dbReference type="Proteomes" id="UP001500194">
    <property type="component" value="Unassembled WGS sequence"/>
</dbReference>
<organism evidence="3 4">
    <name type="scientific">Salarchaeum japonicum</name>
    <dbReference type="NCBI Taxonomy" id="555573"/>
    <lineage>
        <taxon>Archaea</taxon>
        <taxon>Methanobacteriati</taxon>
        <taxon>Methanobacteriota</taxon>
        <taxon>Stenosarchaea group</taxon>
        <taxon>Halobacteria</taxon>
        <taxon>Halobacteriales</taxon>
        <taxon>Halobacteriaceae</taxon>
    </lineage>
</organism>
<gene>
    <name evidence="3" type="ORF">GCM10009019_22810</name>
</gene>
<reference evidence="3 4" key="1">
    <citation type="journal article" date="2019" name="Int. J. Syst. Evol. Microbiol.">
        <title>The Global Catalogue of Microorganisms (GCM) 10K type strain sequencing project: providing services to taxonomists for standard genome sequencing and annotation.</title>
        <authorList>
            <consortium name="The Broad Institute Genomics Platform"/>
            <consortium name="The Broad Institute Genome Sequencing Center for Infectious Disease"/>
            <person name="Wu L."/>
            <person name="Ma J."/>
        </authorList>
    </citation>
    <scope>NUCLEOTIDE SEQUENCE [LARGE SCALE GENOMIC DNA]</scope>
    <source>
        <strain evidence="3 4">JCM 16327</strain>
    </source>
</reference>
<dbReference type="InterPro" id="IPR055972">
    <property type="entry name" value="DUF7550"/>
</dbReference>
<evidence type="ECO:0000256" key="2">
    <source>
        <dbReference type="SAM" id="Phobius"/>
    </source>
</evidence>
<dbReference type="EMBL" id="BAAADU010000002">
    <property type="protein sequence ID" value="GAA0657959.1"/>
    <property type="molecule type" value="Genomic_DNA"/>
</dbReference>
<feature type="transmembrane region" description="Helical" evidence="2">
    <location>
        <begin position="35"/>
        <end position="56"/>
    </location>
</feature>
<protein>
    <submittedName>
        <fullName evidence="3">Uncharacterized protein</fullName>
    </submittedName>
</protein>
<name>A0AAV3T2N2_9EURY</name>
<evidence type="ECO:0000313" key="3">
    <source>
        <dbReference type="EMBL" id="GAA0657959.1"/>
    </source>
</evidence>
<dbReference type="GeneID" id="68573038"/>
<keyword evidence="2" id="KW-0472">Membrane</keyword>
<keyword evidence="4" id="KW-1185">Reference proteome</keyword>
<proteinExistence type="predicted"/>
<evidence type="ECO:0000313" key="4">
    <source>
        <dbReference type="Proteomes" id="UP001500194"/>
    </source>
</evidence>
<evidence type="ECO:0000256" key="1">
    <source>
        <dbReference type="SAM" id="MobiDB-lite"/>
    </source>
</evidence>
<keyword evidence="2" id="KW-1133">Transmembrane helix</keyword>
<dbReference type="RefSeq" id="WP_227259632.1">
    <property type="nucleotide sequence ID" value="NZ_BAAADU010000002.1"/>
</dbReference>
<feature type="compositionally biased region" description="Acidic residues" evidence="1">
    <location>
        <begin position="1"/>
        <end position="15"/>
    </location>
</feature>
<feature type="region of interest" description="Disordered" evidence="1">
    <location>
        <begin position="1"/>
        <end position="25"/>
    </location>
</feature>
<comment type="caution">
    <text evidence="3">The sequence shown here is derived from an EMBL/GenBank/DDBJ whole genome shotgun (WGS) entry which is preliminary data.</text>
</comment>
<keyword evidence="2" id="KW-0812">Transmembrane</keyword>